<sequence length="874" mass="99458">MNFETELANAAKRGIDEGVYPLLLTTELPLLQAVSQTLKTIKKWVLNPSCVPDVDIETLKSQASLLFSGECLWTRYDFFDSQDIFNLLLELVEIYPGKSDIDLYKEQTGALFEERIRKPHLQISETFSMYSRFLSEYFPDSYTTMIKQANGIYQKVSRLQEDLEIEAIKKVGESQEDWNYRIALFISSSSRRSREAFAVNIAQRMKYTSNSLAVWKVCVQMLYSLGKGHDSAIKNFLLKQHDKFKSSDVYAACELLNNDLISQSEFDKLVEGIDHSENWNSCQLARIYKSKTKLQLDKVLDECWEYDDSVFHQVPYAIANVCRQESSDFEGVVYEQLTKRYPQQAELWLKKLNYIFMKGSDQTLVKEMKNVIEHAETIDWPERIFEECISLISLTPTRGEGYREITYLIAKKRHNIILSSSQLVEEMEESSTMPYEDGESRKRPADDSEEDSHHVKKEYANSVRNREHFTVAVSNLPINITERQLKQFFHGYGDVREINLTVVGETQEASVEFSSEQDVEKALVKDYKRIRGNEVRVQKVQNNTLFVTNFPPSYTPENIKDIFCSVGPVASVRFPSLKFNADRRFCYVEYTNSSNAQSAVALFNGKVVDEFRLSVQISNPSLKHQRSGAREEGREVYISSLNFQTVTAHKLKVLFEKYGSVENVNLPLSDEGAKQGRKNDGYGFVIFKTAAEATRSLELDLVAFEGRAIHVSIAKKRVLLNKMKATRALKDLSLSDSAIAVLNLPDTVNSSQLRDFFGSIDDVEDVILEPRHGGAIVVFASPQSSGKIGLLMNGKTIGNYTVEIGTVSDLKKSSSLIANQPTTTIIPSSVRRKKMGTFVKALHTHDNDTQSELTVQNTAKGRTNEDFRNMFLKK</sequence>
<dbReference type="EMBL" id="CDQK01000001">
    <property type="protein sequence ID" value="CEP20785.1"/>
    <property type="molecule type" value="Genomic_DNA"/>
</dbReference>
<feature type="domain" description="RRM" evidence="4">
    <location>
        <begin position="469"/>
        <end position="542"/>
    </location>
</feature>
<evidence type="ECO:0000313" key="5">
    <source>
        <dbReference type="EMBL" id="CEP20785.1"/>
    </source>
</evidence>
<evidence type="ECO:0000313" key="6">
    <source>
        <dbReference type="Proteomes" id="UP000038830"/>
    </source>
</evidence>
<dbReference type="GO" id="GO:0005737">
    <property type="term" value="C:cytoplasm"/>
    <property type="evidence" value="ECO:0007669"/>
    <property type="project" value="TreeGrafter"/>
</dbReference>
<dbReference type="CDD" id="cd12296">
    <property type="entry name" value="RRM1_Prp24"/>
    <property type="match status" value="1"/>
</dbReference>
<dbReference type="InterPro" id="IPR034397">
    <property type="entry name" value="Prp24_RRM1"/>
</dbReference>
<protein>
    <recommendedName>
        <fullName evidence="4">RRM domain-containing protein</fullName>
    </recommendedName>
</protein>
<evidence type="ECO:0000256" key="1">
    <source>
        <dbReference type="ARBA" id="ARBA00022884"/>
    </source>
</evidence>
<organism evidence="5 6">
    <name type="scientific">Cyberlindnera jadinii (strain ATCC 18201 / CBS 1600 / BCRC 20928 / JCM 3617 / NBRC 0987 / NRRL Y-1542)</name>
    <name type="common">Torula yeast</name>
    <name type="synonym">Candida utilis</name>
    <dbReference type="NCBI Taxonomy" id="983966"/>
    <lineage>
        <taxon>Eukaryota</taxon>
        <taxon>Fungi</taxon>
        <taxon>Dikarya</taxon>
        <taxon>Ascomycota</taxon>
        <taxon>Saccharomycotina</taxon>
        <taxon>Saccharomycetes</taxon>
        <taxon>Phaffomycetales</taxon>
        <taxon>Phaffomycetaceae</taxon>
        <taxon>Cyberlindnera</taxon>
    </lineage>
</organism>
<dbReference type="PANTHER" id="PTHR23003">
    <property type="entry name" value="RNA RECOGNITION MOTIF RRM DOMAIN CONTAINING PROTEIN"/>
    <property type="match status" value="1"/>
</dbReference>
<dbReference type="SUPFAM" id="SSF54928">
    <property type="entry name" value="RNA-binding domain, RBD"/>
    <property type="match status" value="3"/>
</dbReference>
<dbReference type="Proteomes" id="UP000038830">
    <property type="component" value="Unassembled WGS sequence"/>
</dbReference>
<feature type="domain" description="RRM" evidence="4">
    <location>
        <begin position="543"/>
        <end position="620"/>
    </location>
</feature>
<dbReference type="InterPro" id="IPR035979">
    <property type="entry name" value="RBD_domain_sf"/>
</dbReference>
<proteinExistence type="predicted"/>
<name>A0A0H5BZ66_CYBJN</name>
<dbReference type="GO" id="GO:0003729">
    <property type="term" value="F:mRNA binding"/>
    <property type="evidence" value="ECO:0007669"/>
    <property type="project" value="TreeGrafter"/>
</dbReference>
<dbReference type="InterPro" id="IPR000504">
    <property type="entry name" value="RRM_dom"/>
</dbReference>
<dbReference type="Pfam" id="PF16842">
    <property type="entry name" value="RRM_occluded"/>
    <property type="match status" value="1"/>
</dbReference>
<evidence type="ECO:0000256" key="2">
    <source>
        <dbReference type="PROSITE-ProRule" id="PRU00176"/>
    </source>
</evidence>
<dbReference type="InterPro" id="IPR012677">
    <property type="entry name" value="Nucleotide-bd_a/b_plait_sf"/>
</dbReference>
<reference evidence="6" key="1">
    <citation type="journal article" date="2015" name="J. Biotechnol.">
        <title>The structure of the Cyberlindnera jadinii genome and its relation to Candida utilis analyzed by the occurrence of single nucleotide polymorphisms.</title>
        <authorList>
            <person name="Rupp O."/>
            <person name="Brinkrolf K."/>
            <person name="Buerth C."/>
            <person name="Kunigo M."/>
            <person name="Schneider J."/>
            <person name="Jaenicke S."/>
            <person name="Goesmann A."/>
            <person name="Puehler A."/>
            <person name="Jaeger K.-E."/>
            <person name="Ernst J.F."/>
        </authorList>
    </citation>
    <scope>NUCLEOTIDE SEQUENCE [LARGE SCALE GENOMIC DNA]</scope>
    <source>
        <strain evidence="6">ATCC 18201 / CBS 1600 / BCRC 20928 / JCM 3617 / NBRC 0987 / NRRL Y-1542</strain>
    </source>
</reference>
<dbReference type="Gene3D" id="3.30.70.330">
    <property type="match status" value="4"/>
</dbReference>
<feature type="domain" description="RRM" evidence="4">
    <location>
        <begin position="634"/>
        <end position="716"/>
    </location>
</feature>
<accession>A0A0H5BZ66</accession>
<dbReference type="InterPro" id="IPR050374">
    <property type="entry name" value="RRT5_SRSF_SR"/>
</dbReference>
<keyword evidence="1 2" id="KW-0694">RNA-binding</keyword>
<dbReference type="PROSITE" id="PS50102">
    <property type="entry name" value="RRM"/>
    <property type="match status" value="4"/>
</dbReference>
<gene>
    <name evidence="5" type="ORF">BN1211_0738</name>
</gene>
<evidence type="ECO:0000256" key="3">
    <source>
        <dbReference type="SAM" id="MobiDB-lite"/>
    </source>
</evidence>
<dbReference type="SMART" id="SM00360">
    <property type="entry name" value="RRM"/>
    <property type="match status" value="4"/>
</dbReference>
<dbReference type="AlphaFoldDB" id="A0A0H5BZ66"/>
<dbReference type="GO" id="GO:0005634">
    <property type="term" value="C:nucleus"/>
    <property type="evidence" value="ECO:0007669"/>
    <property type="project" value="TreeGrafter"/>
</dbReference>
<feature type="compositionally biased region" description="Basic and acidic residues" evidence="3">
    <location>
        <begin position="438"/>
        <end position="460"/>
    </location>
</feature>
<dbReference type="InterPro" id="IPR031766">
    <property type="entry name" value="RRM_occluded"/>
</dbReference>
<dbReference type="Pfam" id="PF00076">
    <property type="entry name" value="RRM_1"/>
    <property type="match status" value="3"/>
</dbReference>
<feature type="region of interest" description="Disordered" evidence="3">
    <location>
        <begin position="427"/>
        <end position="460"/>
    </location>
</feature>
<evidence type="ECO:0000259" key="4">
    <source>
        <dbReference type="PROSITE" id="PS50102"/>
    </source>
</evidence>
<feature type="domain" description="RRM" evidence="4">
    <location>
        <begin position="737"/>
        <end position="809"/>
    </location>
</feature>